<dbReference type="EMBL" id="FZOJ01000033">
    <property type="protein sequence ID" value="SNT00480.1"/>
    <property type="molecule type" value="Genomic_DNA"/>
</dbReference>
<protein>
    <submittedName>
        <fullName evidence="1">Uncharacterized protein</fullName>
    </submittedName>
</protein>
<dbReference type="RefSeq" id="WP_176431520.1">
    <property type="nucleotide sequence ID" value="NZ_FZOJ01000033.1"/>
</dbReference>
<name>A0A239J3U2_9FIRM</name>
<evidence type="ECO:0000313" key="1">
    <source>
        <dbReference type="EMBL" id="SNT00480.1"/>
    </source>
</evidence>
<organism evidence="1 2">
    <name type="scientific">Anaerovirgula multivorans</name>
    <dbReference type="NCBI Taxonomy" id="312168"/>
    <lineage>
        <taxon>Bacteria</taxon>
        <taxon>Bacillati</taxon>
        <taxon>Bacillota</taxon>
        <taxon>Clostridia</taxon>
        <taxon>Peptostreptococcales</taxon>
        <taxon>Natronincolaceae</taxon>
        <taxon>Anaerovirgula</taxon>
    </lineage>
</organism>
<reference evidence="1 2" key="1">
    <citation type="submission" date="2017-06" db="EMBL/GenBank/DDBJ databases">
        <authorList>
            <person name="Kim H.J."/>
            <person name="Triplett B.A."/>
        </authorList>
    </citation>
    <scope>NUCLEOTIDE SEQUENCE [LARGE SCALE GENOMIC DNA]</scope>
    <source>
        <strain evidence="1 2">SCA</strain>
    </source>
</reference>
<gene>
    <name evidence="1" type="ORF">SAMN05446037_10334</name>
</gene>
<accession>A0A239J3U2</accession>
<dbReference type="Proteomes" id="UP000198304">
    <property type="component" value="Unassembled WGS sequence"/>
</dbReference>
<keyword evidence="2" id="KW-1185">Reference proteome</keyword>
<sequence>MSRSKIINLNEYIEKKKKVKTENQRSYKNKTRFTEEEERLKTLNLFMRVLATMEKESY</sequence>
<proteinExistence type="predicted"/>
<dbReference type="AlphaFoldDB" id="A0A239J3U2"/>
<evidence type="ECO:0000313" key="2">
    <source>
        <dbReference type="Proteomes" id="UP000198304"/>
    </source>
</evidence>